<feature type="region of interest" description="Disordered" evidence="1">
    <location>
        <begin position="310"/>
        <end position="381"/>
    </location>
</feature>
<dbReference type="STRING" id="68214.AVL59_43100"/>
<gene>
    <name evidence="4" type="ORF">AVL59_43100</name>
    <name evidence="5" type="ORF">J2Z21_006551</name>
</gene>
<dbReference type="Proteomes" id="UP000092659">
    <property type="component" value="Chromosome"/>
</dbReference>
<sequence length="511" mass="54050">MAQGGDGAEPGTEHADAPDARLTELLRAATPTAYPALQELRRRHHPSVLAYARLCAASESAARRLAAEAITTAARETARGREPNVPLRHQLLLLTVRLAATWSADERSAGVDPALLLVLNSSGLPDGPTPPLLPAFQTLPSRTQGLIWYGVLEEEPVERTAAFLGLSRADVAHGTSPALKALAQACLRHRLAASDDPRCPDFRRLIEEAVRPDGPRYSADLDAHKAHCPYCTAAFEDLSALRDTPRQALAEGLLPWSGTPYIRPGGPNPAAEPPAPRPSGPPRRRYLLASLAVGVALALLLVFLLTSRNSPDQHPTAATPTPPPVTVTATVSLSPSPSPTPTPSPTRTHKSPSPKRTSHSPAPTPSRTPSPSPTPSPPGRAYAQVVNLASGRCLDIRDGDLSQGNDVITAPCSSSPTQRWRVDTYLGVLRSAADADFCLDSRGSTDRGVGIWDCDSVYSDNGQNLRFTVDPDGTIRPSIAIETAVTPDGGDGVSLEPLSGGPEQRWRAGAS</sequence>
<feature type="region of interest" description="Disordered" evidence="1">
    <location>
        <begin position="255"/>
        <end position="282"/>
    </location>
</feature>
<feature type="compositionally biased region" description="Pro residues" evidence="1">
    <location>
        <begin position="362"/>
        <end position="378"/>
    </location>
</feature>
<dbReference type="Proteomes" id="UP001519309">
    <property type="component" value="Unassembled WGS sequence"/>
</dbReference>
<name>A0A1B1B9T8_9ACTN</name>
<accession>A0A1B1B9T8</accession>
<feature type="compositionally biased region" description="Low complexity" evidence="1">
    <location>
        <begin position="326"/>
        <end position="335"/>
    </location>
</feature>
<keyword evidence="4" id="KW-0430">Lectin</keyword>
<dbReference type="SMART" id="SM00458">
    <property type="entry name" value="RICIN"/>
    <property type="match status" value="1"/>
</dbReference>
<protein>
    <submittedName>
        <fullName evidence="4">Ricin-type beta-trefoil lectin domain protein</fullName>
    </submittedName>
</protein>
<feature type="compositionally biased region" description="Basic residues" evidence="1">
    <location>
        <begin position="347"/>
        <end position="358"/>
    </location>
</feature>
<evidence type="ECO:0000313" key="7">
    <source>
        <dbReference type="Proteomes" id="UP001519309"/>
    </source>
</evidence>
<dbReference type="Gene3D" id="2.80.10.50">
    <property type="match status" value="1"/>
</dbReference>
<evidence type="ECO:0000313" key="6">
    <source>
        <dbReference type="Proteomes" id="UP000092659"/>
    </source>
</evidence>
<feature type="domain" description="Ricin B lectin" evidence="3">
    <location>
        <begin position="379"/>
        <end position="509"/>
    </location>
</feature>
<dbReference type="EMBL" id="CP016279">
    <property type="protein sequence ID" value="ANP55492.1"/>
    <property type="molecule type" value="Genomic_DNA"/>
</dbReference>
<dbReference type="PROSITE" id="PS50231">
    <property type="entry name" value="RICIN_B_LECTIN"/>
    <property type="match status" value="1"/>
</dbReference>
<evidence type="ECO:0000259" key="3">
    <source>
        <dbReference type="SMART" id="SM00458"/>
    </source>
</evidence>
<dbReference type="InterPro" id="IPR035992">
    <property type="entry name" value="Ricin_B-like_lectins"/>
</dbReference>
<organism evidence="4 6">
    <name type="scientific">Streptomyces griseochromogenes</name>
    <dbReference type="NCBI Taxonomy" id="68214"/>
    <lineage>
        <taxon>Bacteria</taxon>
        <taxon>Bacillati</taxon>
        <taxon>Actinomycetota</taxon>
        <taxon>Actinomycetes</taxon>
        <taxon>Kitasatosporales</taxon>
        <taxon>Streptomycetaceae</taxon>
        <taxon>Streptomyces</taxon>
    </lineage>
</organism>
<dbReference type="RefSeq" id="WP_067315249.1">
    <property type="nucleotide sequence ID" value="NZ_CP016279.1"/>
</dbReference>
<dbReference type="PRINTS" id="PR01217">
    <property type="entry name" value="PRICHEXTENSN"/>
</dbReference>
<dbReference type="InterPro" id="IPR000772">
    <property type="entry name" value="Ricin_B_lectin"/>
</dbReference>
<reference evidence="4 6" key="1">
    <citation type="submission" date="2016-06" db="EMBL/GenBank/DDBJ databases">
        <title>Complete genome sequence of Streptomyces griseochromogenes ATCC 14511, the Blasticidin S producer.</title>
        <authorList>
            <person name="Wu L."/>
        </authorList>
    </citation>
    <scope>NUCLEOTIDE SEQUENCE [LARGE SCALE GENOMIC DNA]</scope>
    <source>
        <strain evidence="4 6">ATCC 14511</strain>
    </source>
</reference>
<feature type="compositionally biased region" description="Pro residues" evidence="1">
    <location>
        <begin position="266"/>
        <end position="281"/>
    </location>
</feature>
<dbReference type="EMBL" id="JAGGLP010000016">
    <property type="protein sequence ID" value="MBP2053558.1"/>
    <property type="molecule type" value="Genomic_DNA"/>
</dbReference>
<evidence type="ECO:0000256" key="2">
    <source>
        <dbReference type="SAM" id="Phobius"/>
    </source>
</evidence>
<dbReference type="OrthoDB" id="7933390at2"/>
<evidence type="ECO:0000313" key="4">
    <source>
        <dbReference type="EMBL" id="ANP55492.1"/>
    </source>
</evidence>
<dbReference type="GO" id="GO:0030246">
    <property type="term" value="F:carbohydrate binding"/>
    <property type="evidence" value="ECO:0007669"/>
    <property type="project" value="UniProtKB-KW"/>
</dbReference>
<dbReference type="Pfam" id="PF00652">
    <property type="entry name" value="Ricin_B_lectin"/>
    <property type="match status" value="1"/>
</dbReference>
<feature type="region of interest" description="Disordered" evidence="1">
    <location>
        <begin position="485"/>
        <end position="511"/>
    </location>
</feature>
<keyword evidence="2" id="KW-0472">Membrane</keyword>
<keyword evidence="7" id="KW-1185">Reference proteome</keyword>
<dbReference type="KEGG" id="sgs:AVL59_43100"/>
<dbReference type="AlphaFoldDB" id="A0A1B1B9T8"/>
<evidence type="ECO:0000313" key="5">
    <source>
        <dbReference type="EMBL" id="MBP2053558.1"/>
    </source>
</evidence>
<feature type="transmembrane region" description="Helical" evidence="2">
    <location>
        <begin position="286"/>
        <end position="305"/>
    </location>
</feature>
<reference evidence="5 7" key="2">
    <citation type="submission" date="2021-03" db="EMBL/GenBank/DDBJ databases">
        <title>Genomic Encyclopedia of Type Strains, Phase IV (KMG-IV): sequencing the most valuable type-strain genomes for metagenomic binning, comparative biology and taxonomic classification.</title>
        <authorList>
            <person name="Goeker M."/>
        </authorList>
    </citation>
    <scope>NUCLEOTIDE SEQUENCE [LARGE SCALE GENOMIC DNA]</scope>
    <source>
        <strain evidence="5 7">DSM 40499</strain>
    </source>
</reference>
<dbReference type="SUPFAM" id="SSF50370">
    <property type="entry name" value="Ricin B-like lectins"/>
    <property type="match status" value="1"/>
</dbReference>
<keyword evidence="2" id="KW-0812">Transmembrane</keyword>
<proteinExistence type="predicted"/>
<keyword evidence="2" id="KW-1133">Transmembrane helix</keyword>
<evidence type="ECO:0000256" key="1">
    <source>
        <dbReference type="SAM" id="MobiDB-lite"/>
    </source>
</evidence>